<gene>
    <name evidence="1" type="ORF">CT19425_MP90006</name>
</gene>
<protein>
    <submittedName>
        <fullName evidence="1">Uncharacterized protein</fullName>
    </submittedName>
</protein>
<evidence type="ECO:0000313" key="2">
    <source>
        <dbReference type="Proteomes" id="UP000255505"/>
    </source>
</evidence>
<organism evidence="1 2">
    <name type="scientific">Cupriavidus taiwanensis</name>
    <dbReference type="NCBI Taxonomy" id="164546"/>
    <lineage>
        <taxon>Bacteria</taxon>
        <taxon>Pseudomonadati</taxon>
        <taxon>Pseudomonadota</taxon>
        <taxon>Betaproteobacteria</taxon>
        <taxon>Burkholderiales</taxon>
        <taxon>Burkholderiaceae</taxon>
        <taxon>Cupriavidus</taxon>
    </lineage>
</organism>
<reference evidence="1 2" key="1">
    <citation type="submission" date="2018-01" db="EMBL/GenBank/DDBJ databases">
        <authorList>
            <person name="Gaut B.S."/>
            <person name="Morton B.R."/>
            <person name="Clegg M.T."/>
            <person name="Duvall M.R."/>
        </authorList>
    </citation>
    <scope>NUCLEOTIDE SEQUENCE [LARGE SCALE GENOMIC DNA]</scope>
    <source>
        <strain evidence="1">Cupriavidus taiwanensis LMG 19425</strain>
        <plasmid evidence="2">Plasmid ii</plasmid>
    </source>
</reference>
<accession>A0A375IR37</accession>
<dbReference type="AlphaFoldDB" id="A0A375IR37"/>
<keyword evidence="1" id="KW-0614">Plasmid</keyword>
<proteinExistence type="predicted"/>
<sequence length="57" mass="6455">MERADTGDSWSQQLVLCDGFKSKNNVAGRHDNETSIPAPHDLMVSRRRRSGICRQRA</sequence>
<evidence type="ECO:0000313" key="1">
    <source>
        <dbReference type="EMBL" id="SPK77017.1"/>
    </source>
</evidence>
<name>A0A375IR37_9BURK</name>
<dbReference type="Proteomes" id="UP000255505">
    <property type="component" value="Plasmid II"/>
</dbReference>
<dbReference type="EMBL" id="LT991977">
    <property type="protein sequence ID" value="SPK77017.1"/>
    <property type="molecule type" value="Genomic_DNA"/>
</dbReference>
<geneLocation type="plasmid" evidence="1">
    <name>II</name>
</geneLocation>